<dbReference type="AlphaFoldDB" id="A0A1B8HT64"/>
<dbReference type="SUPFAM" id="SSF103370">
    <property type="entry name" value="NinB"/>
    <property type="match status" value="1"/>
</dbReference>
<dbReference type="InterPro" id="IPR008711">
    <property type="entry name" value="Recombinase_NinB"/>
</dbReference>
<protein>
    <recommendedName>
        <fullName evidence="3">Recombination protein NinB</fullName>
    </recommendedName>
</protein>
<keyword evidence="2" id="KW-1185">Reference proteome</keyword>
<dbReference type="RefSeq" id="WP_067399190.1">
    <property type="nucleotide sequence ID" value="NZ_LZEY01000003.1"/>
</dbReference>
<dbReference type="Proteomes" id="UP000092377">
    <property type="component" value="Unassembled WGS sequence"/>
</dbReference>
<dbReference type="NCBIfam" id="NF007281">
    <property type="entry name" value="PRK09741.1"/>
    <property type="match status" value="1"/>
</dbReference>
<dbReference type="OrthoDB" id="7061352at2"/>
<evidence type="ECO:0008006" key="3">
    <source>
        <dbReference type="Google" id="ProtNLM"/>
    </source>
</evidence>
<accession>A0A1B8HT64</accession>
<sequence>MENFCLHESNKKLFYEQLKSLLSTHPKLSITAKPYRPKRSLSQNALSHVWYKEISEYLIRAGRPFCTEAWVKESLKATYLGFETTEYTDVITGEKTQRETLRRTSKLDKGDMHYFLQQIESWAAQFGLILTTPEDSEYMKLKREQES</sequence>
<evidence type="ECO:0000313" key="2">
    <source>
        <dbReference type="Proteomes" id="UP000092377"/>
    </source>
</evidence>
<dbReference type="EMBL" id="LZEY01000003">
    <property type="protein sequence ID" value="OBU13035.1"/>
    <property type="molecule type" value="Genomic_DNA"/>
</dbReference>
<dbReference type="Pfam" id="PF05772">
    <property type="entry name" value="NinB"/>
    <property type="match status" value="1"/>
</dbReference>
<organism evidence="1 2">
    <name type="scientific">Morganella psychrotolerans</name>
    <dbReference type="NCBI Taxonomy" id="368603"/>
    <lineage>
        <taxon>Bacteria</taxon>
        <taxon>Pseudomonadati</taxon>
        <taxon>Pseudomonadota</taxon>
        <taxon>Gammaproteobacteria</taxon>
        <taxon>Enterobacterales</taxon>
        <taxon>Morganellaceae</taxon>
        <taxon>Morganella</taxon>
    </lineage>
</organism>
<gene>
    <name evidence="1" type="ORF">AYY18_14345</name>
</gene>
<evidence type="ECO:0000313" key="1">
    <source>
        <dbReference type="EMBL" id="OBU13035.1"/>
    </source>
</evidence>
<reference evidence="2" key="1">
    <citation type="submission" date="2016-06" db="EMBL/GenBank/DDBJ databases">
        <authorList>
            <person name="Butler K."/>
        </authorList>
    </citation>
    <scope>NUCLEOTIDE SEQUENCE [LARGE SCALE GENOMIC DNA]</scope>
    <source>
        <strain evidence="2">GCSL-Mp20</strain>
    </source>
</reference>
<dbReference type="InterPro" id="IPR036619">
    <property type="entry name" value="NinB_sf"/>
</dbReference>
<name>A0A1B8HT64_9GAMM</name>
<dbReference type="Gene3D" id="1.10.3790.10">
    <property type="entry name" value="NinB"/>
    <property type="match status" value="1"/>
</dbReference>
<comment type="caution">
    <text evidence="1">The sequence shown here is derived from an EMBL/GenBank/DDBJ whole genome shotgun (WGS) entry which is preliminary data.</text>
</comment>
<proteinExistence type="predicted"/>